<keyword evidence="4" id="KW-0378">Hydrolase</keyword>
<gene>
    <name evidence="9" type="primary">pncA</name>
    <name evidence="9" type="ORF">DPPLL_33790</name>
</gene>
<dbReference type="CDD" id="cd01011">
    <property type="entry name" value="nicotinamidase"/>
    <property type="match status" value="1"/>
</dbReference>
<evidence type="ECO:0000256" key="6">
    <source>
        <dbReference type="ARBA" id="ARBA00039017"/>
    </source>
</evidence>
<dbReference type="PANTHER" id="PTHR11080">
    <property type="entry name" value="PYRAZINAMIDASE/NICOTINAMIDASE"/>
    <property type="match status" value="1"/>
</dbReference>
<dbReference type="RefSeq" id="WP_284152342.1">
    <property type="nucleotide sequence ID" value="NZ_AP025516.1"/>
</dbReference>
<evidence type="ECO:0000313" key="10">
    <source>
        <dbReference type="Proteomes" id="UP000830055"/>
    </source>
</evidence>
<evidence type="ECO:0000256" key="2">
    <source>
        <dbReference type="ARBA" id="ARBA00022642"/>
    </source>
</evidence>
<dbReference type="EC" id="3.5.1.19" evidence="6"/>
<feature type="domain" description="Isochorismatase-like" evidence="8">
    <location>
        <begin position="4"/>
        <end position="207"/>
    </location>
</feature>
<keyword evidence="10" id="KW-1185">Reference proteome</keyword>
<dbReference type="Pfam" id="PF00857">
    <property type="entry name" value="Isochorismatase"/>
    <property type="match status" value="1"/>
</dbReference>
<organism evidence="9 10">
    <name type="scientific">Desulfofustis limnaeus</name>
    <dbReference type="NCBI Taxonomy" id="2740163"/>
    <lineage>
        <taxon>Bacteria</taxon>
        <taxon>Pseudomonadati</taxon>
        <taxon>Thermodesulfobacteriota</taxon>
        <taxon>Desulfobulbia</taxon>
        <taxon>Desulfobulbales</taxon>
        <taxon>Desulfocapsaceae</taxon>
        <taxon>Desulfofustis</taxon>
    </lineage>
</organism>
<dbReference type="NCBIfam" id="NF008623">
    <property type="entry name" value="PRK11609.1"/>
    <property type="match status" value="1"/>
</dbReference>
<dbReference type="PANTHER" id="PTHR11080:SF2">
    <property type="entry name" value="LD05707P"/>
    <property type="match status" value="1"/>
</dbReference>
<name>A0ABM7WDH0_9BACT</name>
<evidence type="ECO:0000256" key="5">
    <source>
        <dbReference type="ARBA" id="ARBA00037900"/>
    </source>
</evidence>
<protein>
    <recommendedName>
        <fullName evidence="6">nicotinamidase</fullName>
        <ecNumber evidence="6">3.5.1.19</ecNumber>
    </recommendedName>
    <alternativeName>
        <fullName evidence="7">Nicotinamide deamidase</fullName>
    </alternativeName>
</protein>
<accession>A0ABM7WDH0</accession>
<dbReference type="EMBL" id="AP025516">
    <property type="protein sequence ID" value="BDD89014.1"/>
    <property type="molecule type" value="Genomic_DNA"/>
</dbReference>
<comment type="pathway">
    <text evidence="5">Cofactor biosynthesis; nicotinate biosynthesis; nicotinate from nicotinamide: step 1/1.</text>
</comment>
<proteinExistence type="inferred from homology"/>
<dbReference type="InterPro" id="IPR036380">
    <property type="entry name" value="Isochorismatase-like_sf"/>
</dbReference>
<evidence type="ECO:0000313" key="9">
    <source>
        <dbReference type="EMBL" id="BDD89014.1"/>
    </source>
</evidence>
<keyword evidence="3" id="KW-0479">Metal-binding</keyword>
<reference evidence="9 10" key="1">
    <citation type="submission" date="2022-01" db="EMBL/GenBank/DDBJ databases">
        <title>Desulfofustis limnae sp. nov., a novel mesophilic sulfate-reducing bacterium isolated from marsh soil.</title>
        <authorList>
            <person name="Watanabe M."/>
            <person name="Takahashi A."/>
            <person name="Kojima H."/>
            <person name="Fukui M."/>
        </authorList>
    </citation>
    <scope>NUCLEOTIDE SEQUENCE [LARGE SCALE GENOMIC DNA]</scope>
    <source>
        <strain evidence="9 10">PPLL</strain>
    </source>
</reference>
<dbReference type="SUPFAM" id="SSF52499">
    <property type="entry name" value="Isochorismatase-like hydrolases"/>
    <property type="match status" value="1"/>
</dbReference>
<dbReference type="InterPro" id="IPR052347">
    <property type="entry name" value="Isochorismatase_Nicotinamidase"/>
</dbReference>
<sequence>MKRALLVTDIQNDFLPGGALAVPDGDAIIPYVLKLMRDRSRYDLLVVIQDWHPRNHGSFASNHPGAEPFALGELAGLPQVFWPDHCVQGTKGAHLHPQISDCLAEMVKGGAAAIIIQKGQDSQVDSYSAFFDNARRHDTGLDRALEEYAIEAVDIVGLAFDYCVRATALDAASLGYRTRVLLNGTRSIDTSVLQAVIAELTAAGVICLEE</sequence>
<dbReference type="Gene3D" id="3.40.50.850">
    <property type="entry name" value="Isochorismatase-like"/>
    <property type="match status" value="1"/>
</dbReference>
<evidence type="ECO:0000256" key="7">
    <source>
        <dbReference type="ARBA" id="ARBA00043224"/>
    </source>
</evidence>
<evidence type="ECO:0000256" key="1">
    <source>
        <dbReference type="ARBA" id="ARBA00006336"/>
    </source>
</evidence>
<dbReference type="InterPro" id="IPR000868">
    <property type="entry name" value="Isochorismatase-like_dom"/>
</dbReference>
<evidence type="ECO:0000259" key="8">
    <source>
        <dbReference type="Pfam" id="PF00857"/>
    </source>
</evidence>
<keyword evidence="2" id="KW-0662">Pyridine nucleotide biosynthesis</keyword>
<evidence type="ECO:0000256" key="3">
    <source>
        <dbReference type="ARBA" id="ARBA00022723"/>
    </source>
</evidence>
<evidence type="ECO:0000256" key="4">
    <source>
        <dbReference type="ARBA" id="ARBA00022801"/>
    </source>
</evidence>
<comment type="similarity">
    <text evidence="1">Belongs to the isochorismatase family.</text>
</comment>
<dbReference type="Proteomes" id="UP000830055">
    <property type="component" value="Chromosome"/>
</dbReference>